<reference evidence="2" key="2">
    <citation type="submission" date="2023-06" db="EMBL/GenBank/DDBJ databases">
        <authorList>
            <person name="Ma L."/>
            <person name="Liu K.-W."/>
            <person name="Li Z."/>
            <person name="Hsiao Y.-Y."/>
            <person name="Qi Y."/>
            <person name="Fu T."/>
            <person name="Tang G."/>
            <person name="Zhang D."/>
            <person name="Sun W.-H."/>
            <person name="Liu D.-K."/>
            <person name="Li Y."/>
            <person name="Chen G.-Z."/>
            <person name="Liu X.-D."/>
            <person name="Liao X.-Y."/>
            <person name="Jiang Y.-T."/>
            <person name="Yu X."/>
            <person name="Hao Y."/>
            <person name="Huang J."/>
            <person name="Zhao X.-W."/>
            <person name="Ke S."/>
            <person name="Chen Y.-Y."/>
            <person name="Wu W.-L."/>
            <person name="Hsu J.-L."/>
            <person name="Lin Y.-F."/>
            <person name="Huang M.-D."/>
            <person name="Li C.-Y."/>
            <person name="Huang L."/>
            <person name="Wang Z.-W."/>
            <person name="Zhao X."/>
            <person name="Zhong W.-Y."/>
            <person name="Peng D.-H."/>
            <person name="Ahmad S."/>
            <person name="Lan S."/>
            <person name="Zhang J.-S."/>
            <person name="Tsai W.-C."/>
            <person name="Van De Peer Y."/>
            <person name="Liu Z.-J."/>
        </authorList>
    </citation>
    <scope>NUCLEOTIDE SEQUENCE</scope>
    <source>
        <strain evidence="2">SCP</strain>
        <tissue evidence="2">Leaves</tissue>
    </source>
</reference>
<protein>
    <submittedName>
        <fullName evidence="2">Uncharacterized protein</fullName>
    </submittedName>
</protein>
<evidence type="ECO:0000256" key="1">
    <source>
        <dbReference type="SAM" id="MobiDB-lite"/>
    </source>
</evidence>
<sequence>MRAPPAATETPVKTSAGQPKHAVDCEEFVRVDKDLNRRTRPRLKATNIMRA</sequence>
<comment type="caution">
    <text evidence="2">The sequence shown here is derived from an EMBL/GenBank/DDBJ whole genome shotgun (WGS) entry which is preliminary data.</text>
</comment>
<keyword evidence="3" id="KW-1185">Reference proteome</keyword>
<gene>
    <name evidence="2" type="ORF">QJS04_geneDACA013353</name>
</gene>
<organism evidence="2 3">
    <name type="scientific">Acorus gramineus</name>
    <name type="common">Dwarf sweet flag</name>
    <dbReference type="NCBI Taxonomy" id="55184"/>
    <lineage>
        <taxon>Eukaryota</taxon>
        <taxon>Viridiplantae</taxon>
        <taxon>Streptophyta</taxon>
        <taxon>Embryophyta</taxon>
        <taxon>Tracheophyta</taxon>
        <taxon>Spermatophyta</taxon>
        <taxon>Magnoliopsida</taxon>
        <taxon>Liliopsida</taxon>
        <taxon>Acoraceae</taxon>
        <taxon>Acorus</taxon>
    </lineage>
</organism>
<accession>A0AAV9A9A4</accession>
<evidence type="ECO:0000313" key="3">
    <source>
        <dbReference type="Proteomes" id="UP001179952"/>
    </source>
</evidence>
<feature type="region of interest" description="Disordered" evidence="1">
    <location>
        <begin position="1"/>
        <end position="21"/>
    </location>
</feature>
<dbReference type="EMBL" id="JAUJYN010000011">
    <property type="protein sequence ID" value="KAK1260752.1"/>
    <property type="molecule type" value="Genomic_DNA"/>
</dbReference>
<dbReference type="AlphaFoldDB" id="A0AAV9A9A4"/>
<dbReference type="Proteomes" id="UP001179952">
    <property type="component" value="Unassembled WGS sequence"/>
</dbReference>
<proteinExistence type="predicted"/>
<reference evidence="2" key="1">
    <citation type="journal article" date="2023" name="Nat. Commun.">
        <title>Diploid and tetraploid genomes of Acorus and the evolution of monocots.</title>
        <authorList>
            <person name="Ma L."/>
            <person name="Liu K.W."/>
            <person name="Li Z."/>
            <person name="Hsiao Y.Y."/>
            <person name="Qi Y."/>
            <person name="Fu T."/>
            <person name="Tang G.D."/>
            <person name="Zhang D."/>
            <person name="Sun W.H."/>
            <person name="Liu D.K."/>
            <person name="Li Y."/>
            <person name="Chen G.Z."/>
            <person name="Liu X.D."/>
            <person name="Liao X.Y."/>
            <person name="Jiang Y.T."/>
            <person name="Yu X."/>
            <person name="Hao Y."/>
            <person name="Huang J."/>
            <person name="Zhao X.W."/>
            <person name="Ke S."/>
            <person name="Chen Y.Y."/>
            <person name="Wu W.L."/>
            <person name="Hsu J.L."/>
            <person name="Lin Y.F."/>
            <person name="Huang M.D."/>
            <person name="Li C.Y."/>
            <person name="Huang L."/>
            <person name="Wang Z.W."/>
            <person name="Zhao X."/>
            <person name="Zhong W.Y."/>
            <person name="Peng D.H."/>
            <person name="Ahmad S."/>
            <person name="Lan S."/>
            <person name="Zhang J.S."/>
            <person name="Tsai W.C."/>
            <person name="Van de Peer Y."/>
            <person name="Liu Z.J."/>
        </authorList>
    </citation>
    <scope>NUCLEOTIDE SEQUENCE</scope>
    <source>
        <strain evidence="2">SCP</strain>
    </source>
</reference>
<name>A0AAV9A9A4_ACOGR</name>
<evidence type="ECO:0000313" key="2">
    <source>
        <dbReference type="EMBL" id="KAK1260752.1"/>
    </source>
</evidence>